<evidence type="ECO:0000313" key="2">
    <source>
        <dbReference type="EMBL" id="KAK3595285.1"/>
    </source>
</evidence>
<organism evidence="2 3">
    <name type="scientific">Potamilus streckersoni</name>
    <dbReference type="NCBI Taxonomy" id="2493646"/>
    <lineage>
        <taxon>Eukaryota</taxon>
        <taxon>Metazoa</taxon>
        <taxon>Spiralia</taxon>
        <taxon>Lophotrochozoa</taxon>
        <taxon>Mollusca</taxon>
        <taxon>Bivalvia</taxon>
        <taxon>Autobranchia</taxon>
        <taxon>Heteroconchia</taxon>
        <taxon>Palaeoheterodonta</taxon>
        <taxon>Unionida</taxon>
        <taxon>Unionoidea</taxon>
        <taxon>Unionidae</taxon>
        <taxon>Ambleminae</taxon>
        <taxon>Lampsilini</taxon>
        <taxon>Potamilus</taxon>
    </lineage>
</organism>
<gene>
    <name evidence="2" type="ORF">CHS0354_010895</name>
</gene>
<evidence type="ECO:0000256" key="1">
    <source>
        <dbReference type="SAM" id="MobiDB-lite"/>
    </source>
</evidence>
<feature type="region of interest" description="Disordered" evidence="1">
    <location>
        <begin position="304"/>
        <end position="323"/>
    </location>
</feature>
<evidence type="ECO:0000313" key="3">
    <source>
        <dbReference type="Proteomes" id="UP001195483"/>
    </source>
</evidence>
<proteinExistence type="predicted"/>
<dbReference type="Proteomes" id="UP001195483">
    <property type="component" value="Unassembled WGS sequence"/>
</dbReference>
<sequence length="335" mass="38229">MHMHRTCKEKCRGPLIDVPSTEWLKVPNMIEVSDVKVKSRDVEDDNVDHNCMELTAMISDTNREERGLNIGKVCEDGQCSHVVVDSVDEILLGQSAVNQNECCSDQKLDLSKVRKIGEVSRSVTNLYQSYFPCKDLKAGERGSSCHISNYIEPWRHLNLNRNKEHKVHLYVSSASLISRQLMDVSIDNRATDLVKDEMSECSEIKCDVKTNHYVHNYDYEKDNEDFATQIRRTSNENIKMKESVSDDLEKVNEMHHSEIKNDKEAYIPITDICDTEKNVTAIDKCGTPSIDSYMLTLPSETSFVSSSNVGQENHKNSNIRDFQDEVENITNALQE</sequence>
<reference evidence="2" key="3">
    <citation type="submission" date="2023-05" db="EMBL/GenBank/DDBJ databases">
        <authorList>
            <person name="Smith C.H."/>
        </authorList>
    </citation>
    <scope>NUCLEOTIDE SEQUENCE</scope>
    <source>
        <strain evidence="2">CHS0354</strain>
        <tissue evidence="2">Mantle</tissue>
    </source>
</reference>
<reference evidence="2" key="1">
    <citation type="journal article" date="2021" name="Genome Biol. Evol.">
        <title>A High-Quality Reference Genome for a Parasitic Bivalve with Doubly Uniparental Inheritance (Bivalvia: Unionida).</title>
        <authorList>
            <person name="Smith C.H."/>
        </authorList>
    </citation>
    <scope>NUCLEOTIDE SEQUENCE</scope>
    <source>
        <strain evidence="2">CHS0354</strain>
    </source>
</reference>
<accession>A0AAE0SPH2</accession>
<reference evidence="2" key="2">
    <citation type="journal article" date="2021" name="Genome Biol. Evol.">
        <title>Developing a high-quality reference genome for a parasitic bivalve with doubly uniparental inheritance (Bivalvia: Unionida).</title>
        <authorList>
            <person name="Smith C.H."/>
        </authorList>
    </citation>
    <scope>NUCLEOTIDE SEQUENCE</scope>
    <source>
        <strain evidence="2">CHS0354</strain>
        <tissue evidence="2">Mantle</tissue>
    </source>
</reference>
<protein>
    <submittedName>
        <fullName evidence="2">Uncharacterized protein</fullName>
    </submittedName>
</protein>
<name>A0AAE0SPH2_9BIVA</name>
<dbReference type="AlphaFoldDB" id="A0AAE0SPH2"/>
<dbReference type="EMBL" id="JAEAOA010000678">
    <property type="protein sequence ID" value="KAK3595285.1"/>
    <property type="molecule type" value="Genomic_DNA"/>
</dbReference>
<keyword evidence="3" id="KW-1185">Reference proteome</keyword>
<comment type="caution">
    <text evidence="2">The sequence shown here is derived from an EMBL/GenBank/DDBJ whole genome shotgun (WGS) entry which is preliminary data.</text>
</comment>